<keyword evidence="10 13" id="KW-1133">Transmembrane helix</keyword>
<protein>
    <submittedName>
        <fullName evidence="15">Site-2 protease family protein</fullName>
    </submittedName>
</protein>
<evidence type="ECO:0000256" key="9">
    <source>
        <dbReference type="ARBA" id="ARBA00022833"/>
    </source>
</evidence>
<dbReference type="EMBL" id="BAABYW010000001">
    <property type="protein sequence ID" value="GAA6406128.1"/>
    <property type="molecule type" value="Genomic_DNA"/>
</dbReference>
<name>A0ABQ0B3U6_9FIRM</name>
<evidence type="ECO:0000256" key="12">
    <source>
        <dbReference type="ARBA" id="ARBA00023136"/>
    </source>
</evidence>
<evidence type="ECO:0000256" key="2">
    <source>
        <dbReference type="ARBA" id="ARBA00004651"/>
    </source>
</evidence>
<dbReference type="PANTHER" id="PTHR35864">
    <property type="entry name" value="ZINC METALLOPROTEASE MJ0611-RELATED"/>
    <property type="match status" value="1"/>
</dbReference>
<feature type="transmembrane region" description="Helical" evidence="13">
    <location>
        <begin position="26"/>
        <end position="47"/>
    </location>
</feature>
<keyword evidence="5 15" id="KW-0645">Protease</keyword>
<evidence type="ECO:0000256" key="10">
    <source>
        <dbReference type="ARBA" id="ARBA00022989"/>
    </source>
</evidence>
<feature type="domain" description="Peptidase M50" evidence="14">
    <location>
        <begin position="140"/>
        <end position="181"/>
    </location>
</feature>
<evidence type="ECO:0000256" key="3">
    <source>
        <dbReference type="ARBA" id="ARBA00007931"/>
    </source>
</evidence>
<gene>
    <name evidence="15" type="ORF">K040078D81_02450</name>
</gene>
<dbReference type="CDD" id="cd06158">
    <property type="entry name" value="S2P-M50_like_1"/>
    <property type="match status" value="1"/>
</dbReference>
<comment type="caution">
    <text evidence="15">The sequence shown here is derived from an EMBL/GenBank/DDBJ whole genome shotgun (WGS) entry which is preliminary data.</text>
</comment>
<dbReference type="InterPro" id="IPR052348">
    <property type="entry name" value="Metallopeptidase_M50B"/>
</dbReference>
<evidence type="ECO:0000259" key="14">
    <source>
        <dbReference type="Pfam" id="PF02163"/>
    </source>
</evidence>
<evidence type="ECO:0000256" key="13">
    <source>
        <dbReference type="SAM" id="Phobius"/>
    </source>
</evidence>
<evidence type="ECO:0000256" key="8">
    <source>
        <dbReference type="ARBA" id="ARBA00022801"/>
    </source>
</evidence>
<keyword evidence="16" id="KW-1185">Reference proteome</keyword>
<feature type="transmembrane region" description="Helical" evidence="13">
    <location>
        <begin position="141"/>
        <end position="162"/>
    </location>
</feature>
<comment type="similarity">
    <text evidence="3">Belongs to the peptidase M50B family.</text>
</comment>
<keyword evidence="6 13" id="KW-0812">Transmembrane</keyword>
<sequence>MLHSSYYLQQLRDILSSYYFQQLRDILYIAPVVLIAIMGHEFAHGWVSNRLGDPTPRIDGRLTLNPLKHLDPFGTLCLIFFKMGWAKPVRINTRYYKNRKSGIIMVSLAGPFMNFILAFLSLLLFGLLGKYGSAASSSVSVFLRLFYYSAVMNIGLGVFNLIPIPPLDGSNVLAELWPGVSAFYQRIRPYQTWILVILLASGALSRTLGTANTHILNSLWGIVNLLLNLNPYIPNTGVSI</sequence>
<keyword evidence="4" id="KW-1003">Cell membrane</keyword>
<evidence type="ECO:0000256" key="7">
    <source>
        <dbReference type="ARBA" id="ARBA00022723"/>
    </source>
</evidence>
<organism evidence="15 16">
    <name type="scientific">Blautia hominis</name>
    <dbReference type="NCBI Taxonomy" id="2025493"/>
    <lineage>
        <taxon>Bacteria</taxon>
        <taxon>Bacillati</taxon>
        <taxon>Bacillota</taxon>
        <taxon>Clostridia</taxon>
        <taxon>Lachnospirales</taxon>
        <taxon>Lachnospiraceae</taxon>
        <taxon>Blautia</taxon>
    </lineage>
</organism>
<accession>A0ABQ0B3U6</accession>
<reference evidence="15 16" key="1">
    <citation type="submission" date="2024-04" db="EMBL/GenBank/DDBJ databases">
        <title>Defined microbial consortia suppress multidrug-resistant proinflammatory Enterobacteriaceae via ecological control.</title>
        <authorList>
            <person name="Furuichi M."/>
            <person name="Kawaguchi T."/>
            <person name="Pust M."/>
            <person name="Yasuma K."/>
            <person name="Plichta D."/>
            <person name="Hasegawa N."/>
            <person name="Ohya T."/>
            <person name="Bhattarai S."/>
            <person name="Sasajima S."/>
            <person name="Aoto Y."/>
            <person name="Tuganbaev T."/>
            <person name="Yaginuma M."/>
            <person name="Ueda M."/>
            <person name="Okahashi N."/>
            <person name="Amafuji K."/>
            <person name="Kiridooshi Y."/>
            <person name="Sugita K."/>
            <person name="Strazar M."/>
            <person name="Skelly A."/>
            <person name="Suda W."/>
            <person name="Hattori M."/>
            <person name="Nakamoto N."/>
            <person name="Caballero S."/>
            <person name="Norman J."/>
            <person name="Olle B."/>
            <person name="Tanoue T."/>
            <person name="Arita M."/>
            <person name="Bucci V."/>
            <person name="Atarashi K."/>
            <person name="Xavier R."/>
            <person name="Honda K."/>
        </authorList>
    </citation>
    <scope>NUCLEOTIDE SEQUENCE [LARGE SCALE GENOMIC DNA]</scope>
    <source>
        <strain evidence="16">k04-0078-D8-1</strain>
    </source>
</reference>
<dbReference type="GO" id="GO:0008233">
    <property type="term" value="F:peptidase activity"/>
    <property type="evidence" value="ECO:0007669"/>
    <property type="project" value="UniProtKB-KW"/>
</dbReference>
<comment type="subcellular location">
    <subcellularLocation>
        <location evidence="2">Cell membrane</location>
        <topology evidence="2">Multi-pass membrane protein</topology>
    </subcellularLocation>
</comment>
<evidence type="ECO:0000256" key="6">
    <source>
        <dbReference type="ARBA" id="ARBA00022692"/>
    </source>
</evidence>
<proteinExistence type="inferred from homology"/>
<keyword evidence="8" id="KW-0378">Hydrolase</keyword>
<evidence type="ECO:0000256" key="4">
    <source>
        <dbReference type="ARBA" id="ARBA00022475"/>
    </source>
</evidence>
<dbReference type="Pfam" id="PF02163">
    <property type="entry name" value="Peptidase_M50"/>
    <property type="match status" value="1"/>
</dbReference>
<evidence type="ECO:0000256" key="11">
    <source>
        <dbReference type="ARBA" id="ARBA00023049"/>
    </source>
</evidence>
<comment type="cofactor">
    <cofactor evidence="1">
        <name>Zn(2+)</name>
        <dbReference type="ChEBI" id="CHEBI:29105"/>
    </cofactor>
</comment>
<keyword evidence="12 13" id="KW-0472">Membrane</keyword>
<dbReference type="GO" id="GO:0006508">
    <property type="term" value="P:proteolysis"/>
    <property type="evidence" value="ECO:0007669"/>
    <property type="project" value="UniProtKB-KW"/>
</dbReference>
<evidence type="ECO:0000256" key="1">
    <source>
        <dbReference type="ARBA" id="ARBA00001947"/>
    </source>
</evidence>
<dbReference type="InterPro" id="IPR044537">
    <property type="entry name" value="Rip2-like"/>
</dbReference>
<dbReference type="PANTHER" id="PTHR35864:SF1">
    <property type="entry name" value="ZINC METALLOPROTEASE YWHC-RELATED"/>
    <property type="match status" value="1"/>
</dbReference>
<keyword evidence="7" id="KW-0479">Metal-binding</keyword>
<keyword evidence="9" id="KW-0862">Zinc</keyword>
<dbReference type="InterPro" id="IPR008915">
    <property type="entry name" value="Peptidase_M50"/>
</dbReference>
<evidence type="ECO:0000256" key="5">
    <source>
        <dbReference type="ARBA" id="ARBA00022670"/>
    </source>
</evidence>
<evidence type="ECO:0000313" key="16">
    <source>
        <dbReference type="Proteomes" id="UP001600943"/>
    </source>
</evidence>
<evidence type="ECO:0000313" key="15">
    <source>
        <dbReference type="EMBL" id="GAA6406128.1"/>
    </source>
</evidence>
<feature type="transmembrane region" description="Helical" evidence="13">
    <location>
        <begin position="106"/>
        <end position="129"/>
    </location>
</feature>
<dbReference type="RefSeq" id="WP_390403107.1">
    <property type="nucleotide sequence ID" value="NZ_BAABYW010000001.1"/>
</dbReference>
<keyword evidence="11" id="KW-0482">Metalloprotease</keyword>
<dbReference type="Proteomes" id="UP001600943">
    <property type="component" value="Unassembled WGS sequence"/>
</dbReference>